<proteinExistence type="predicted"/>
<feature type="region of interest" description="Disordered" evidence="1">
    <location>
        <begin position="1"/>
        <end position="151"/>
    </location>
</feature>
<gene>
    <name evidence="2" type="ORF">MRATA1EN1_LOCUS10142</name>
</gene>
<dbReference type="Proteomes" id="UP001176941">
    <property type="component" value="Chromosome 20"/>
</dbReference>
<reference evidence="2" key="1">
    <citation type="submission" date="2023-04" db="EMBL/GenBank/DDBJ databases">
        <authorList>
            <consortium name="ELIXIR-Norway"/>
        </authorList>
    </citation>
    <scope>NUCLEOTIDE SEQUENCE [LARGE SCALE GENOMIC DNA]</scope>
</reference>
<organism evidence="2 3">
    <name type="scientific">Rangifer tarandus platyrhynchus</name>
    <name type="common">Svalbard reindeer</name>
    <dbReference type="NCBI Taxonomy" id="3082113"/>
    <lineage>
        <taxon>Eukaryota</taxon>
        <taxon>Metazoa</taxon>
        <taxon>Chordata</taxon>
        <taxon>Craniata</taxon>
        <taxon>Vertebrata</taxon>
        <taxon>Euteleostomi</taxon>
        <taxon>Mammalia</taxon>
        <taxon>Eutheria</taxon>
        <taxon>Laurasiatheria</taxon>
        <taxon>Artiodactyla</taxon>
        <taxon>Ruminantia</taxon>
        <taxon>Pecora</taxon>
        <taxon>Cervidae</taxon>
        <taxon>Odocoileinae</taxon>
        <taxon>Rangifer</taxon>
    </lineage>
</organism>
<feature type="compositionally biased region" description="Acidic residues" evidence="1">
    <location>
        <begin position="175"/>
        <end position="187"/>
    </location>
</feature>
<keyword evidence="3" id="KW-1185">Reference proteome</keyword>
<protein>
    <submittedName>
        <fullName evidence="2">Uncharacterized protein</fullName>
    </submittedName>
</protein>
<name>A0ABN8YJD2_RANTA</name>
<feature type="region of interest" description="Disordered" evidence="1">
    <location>
        <begin position="175"/>
        <end position="201"/>
    </location>
</feature>
<evidence type="ECO:0000313" key="3">
    <source>
        <dbReference type="Proteomes" id="UP001176941"/>
    </source>
</evidence>
<accession>A0ABN8YJD2</accession>
<evidence type="ECO:0000256" key="1">
    <source>
        <dbReference type="SAM" id="MobiDB-lite"/>
    </source>
</evidence>
<dbReference type="EMBL" id="OX459956">
    <property type="protein sequence ID" value="CAI9161180.1"/>
    <property type="molecule type" value="Genomic_DNA"/>
</dbReference>
<sequence length="231" mass="24944">MLPLSTIESQEPEEVVQTKPPKKGGFFSKKSDALPKKSKRMKGTVSFRVLPFCPVAPWTSSEPALPGPPGPAVSKPARSSPDAEPEPGSGGRSRGRSSEGSGPQGRACRVMMLPLSTIEDKEIEEVQTKPPEKGALLSENPDEPKKKPRGMRGRLSFKVLPFCPIPSVCFSYYVEPDDAEPEPEPEPEPPVAPDASKSDPNCTVVPMPVLEFREVKVCECPLCCLSFVTAS</sequence>
<evidence type="ECO:0000313" key="2">
    <source>
        <dbReference type="EMBL" id="CAI9161180.1"/>
    </source>
</evidence>
<feature type="compositionally biased region" description="Basic and acidic residues" evidence="1">
    <location>
        <begin position="118"/>
        <end position="132"/>
    </location>
</feature>